<sequence length="45" mass="5120">MIASKHDPVKAFYKNSPPKMERNFCDCASVDRAATNLNKVHFSIH</sequence>
<protein>
    <submittedName>
        <fullName evidence="1">Uncharacterized protein</fullName>
    </submittedName>
</protein>
<evidence type="ECO:0000313" key="1">
    <source>
        <dbReference type="EMBL" id="DAF91132.1"/>
    </source>
</evidence>
<proteinExistence type="predicted"/>
<accession>A0A8S5U9J8</accession>
<reference evidence="1" key="1">
    <citation type="journal article" date="2021" name="Proc. Natl. Acad. Sci. U.S.A.">
        <title>A Catalog of Tens of Thousands of Viruses from Human Metagenomes Reveals Hidden Associations with Chronic Diseases.</title>
        <authorList>
            <person name="Tisza M.J."/>
            <person name="Buck C.B."/>
        </authorList>
    </citation>
    <scope>NUCLEOTIDE SEQUENCE</scope>
    <source>
        <strain evidence="1">CtKNZ79</strain>
    </source>
</reference>
<name>A0A8S5U9J8_9CAUD</name>
<organism evidence="1">
    <name type="scientific">Siphoviridae sp. ctKNZ79</name>
    <dbReference type="NCBI Taxonomy" id="2825440"/>
    <lineage>
        <taxon>Viruses</taxon>
        <taxon>Duplodnaviria</taxon>
        <taxon>Heunggongvirae</taxon>
        <taxon>Uroviricota</taxon>
        <taxon>Caudoviricetes</taxon>
    </lineage>
</organism>
<dbReference type="EMBL" id="BK016045">
    <property type="protein sequence ID" value="DAF91132.1"/>
    <property type="molecule type" value="Genomic_DNA"/>
</dbReference>